<evidence type="ECO:0008006" key="5">
    <source>
        <dbReference type="Google" id="ProtNLM"/>
    </source>
</evidence>
<dbReference type="Gene3D" id="2.130.10.10">
    <property type="entry name" value="YVTN repeat-like/Quinoprotein amine dehydrogenase"/>
    <property type="match status" value="2"/>
</dbReference>
<protein>
    <recommendedName>
        <fullName evidence="5">Outer membrane protein assembly factor BamB, contains PQQ-like beta-propeller repeat</fullName>
    </recommendedName>
</protein>
<dbReference type="SUPFAM" id="SSF50998">
    <property type="entry name" value="Quinoprotein alcohol dehydrogenase-like"/>
    <property type="match status" value="1"/>
</dbReference>
<feature type="chain" id="PRO_5039387859" description="Outer membrane protein assembly factor BamB, contains PQQ-like beta-propeller repeat" evidence="2">
    <location>
        <begin position="22"/>
        <end position="808"/>
    </location>
</feature>
<feature type="region of interest" description="Disordered" evidence="1">
    <location>
        <begin position="786"/>
        <end position="808"/>
    </location>
</feature>
<keyword evidence="4" id="KW-1185">Reference proteome</keyword>
<dbReference type="SUPFAM" id="SSF75011">
    <property type="entry name" value="3-carboxy-cis,cis-mucoante lactonizing enzyme"/>
    <property type="match status" value="1"/>
</dbReference>
<proteinExistence type="predicted"/>
<dbReference type="AlphaFoldDB" id="A0A1H5PYN3"/>
<evidence type="ECO:0000256" key="1">
    <source>
        <dbReference type="SAM" id="MobiDB-lite"/>
    </source>
</evidence>
<gene>
    <name evidence="3" type="ORF">SAMN04488561_6916</name>
</gene>
<dbReference type="STRING" id="561176.SAMN04488561_6916"/>
<name>A0A1H5PYN3_9ACTN</name>
<evidence type="ECO:0000313" key="4">
    <source>
        <dbReference type="Proteomes" id="UP000181980"/>
    </source>
</evidence>
<feature type="signal peptide" evidence="2">
    <location>
        <begin position="1"/>
        <end position="21"/>
    </location>
</feature>
<organism evidence="3 4">
    <name type="scientific">Jiangella alba</name>
    <dbReference type="NCBI Taxonomy" id="561176"/>
    <lineage>
        <taxon>Bacteria</taxon>
        <taxon>Bacillati</taxon>
        <taxon>Actinomycetota</taxon>
        <taxon>Actinomycetes</taxon>
        <taxon>Jiangellales</taxon>
        <taxon>Jiangellaceae</taxon>
        <taxon>Jiangella</taxon>
    </lineage>
</organism>
<keyword evidence="2" id="KW-0732">Signal</keyword>
<evidence type="ECO:0000313" key="3">
    <source>
        <dbReference type="EMBL" id="SEF18845.1"/>
    </source>
</evidence>
<accession>A0A1H5PYN3</accession>
<feature type="region of interest" description="Disordered" evidence="1">
    <location>
        <begin position="22"/>
        <end position="43"/>
    </location>
</feature>
<dbReference type="OrthoDB" id="57332at2"/>
<evidence type="ECO:0000256" key="2">
    <source>
        <dbReference type="SAM" id="SignalP"/>
    </source>
</evidence>
<dbReference type="RefSeq" id="WP_141711567.1">
    <property type="nucleotide sequence ID" value="NZ_FNUC01000004.1"/>
</dbReference>
<reference evidence="4" key="1">
    <citation type="submission" date="2016-10" db="EMBL/GenBank/DDBJ databases">
        <authorList>
            <person name="Varghese N."/>
            <person name="Submissions S."/>
        </authorList>
    </citation>
    <scope>NUCLEOTIDE SEQUENCE [LARGE SCALE GENOMIC DNA]</scope>
    <source>
        <strain evidence="4">DSM 45237</strain>
    </source>
</reference>
<sequence>MHRMLSLVTAVGLALTGAALAGPPAAAATPPPLPSSPTPEDVLAQDPAISYLGTPVTSKITTNSVLGEEDGRAVTYGAYRGHADTDNPCTLVVADANTGEVIRALPLPGAEGNFEIRKSTDGKVYVGTNHDYKLWEYDPATRQLTDLGFINADKPGDGYPITMTAGPDGTMFIGTYPKGYLFEYDPADGSFTNLGAVDPTQAYVRALAYDFGRDTLYVGVGGTRAQVYKIGPDGTKTTLITEENAPGLMDETFINTFTFTGDRLFARTVSSQLLVLRPDDTVEYWTGTPREAFGYHVSARPDAPGKFVFGFGTTFWEYDSATATTRNLGIATNAYLNDSRWIQLDDPEWPGYSMLAATQGGSVLMNPATGRSELHTVDFANPVTVQKILTGPDSMYASGYMIGLTPFDSVTGEIGTTLQSGQYESAAVRDGKMLLGAYGNGKLMEYDPASGAAPRQLFDLKAEDQDRPFAMDYDEQNDRVFMGTVPYYGTHQGAVTMYDFATREKTVFTTQIVAEQSVISVLYHDGLLYVGTTLDGGLGAPPSTQTEAHFVVFDPDTGQKVHDFVPVAGDEGVTGLTVGPDGLIWGVSEDTVFKYDPAQERIVYSEKLLGHRYGSGTVWAWAYLVTGADGNVYGTNRGSLFRIDAETMQYTRLVNGAGNYANVDANGDVLFSTGVHLFKYDVPEPIACDQEITGAHAGPVAVTEGTLCITGATVSGPVTATGADAVVVTDSRITGPIHLTGTTGTLTLTGNRITGPVSLTGNTTTAPPVVGGNTVVGPLACSGNDPAPVNDGDANTVAGPRTGQCAGL</sequence>
<dbReference type="EMBL" id="FNUC01000004">
    <property type="protein sequence ID" value="SEF18845.1"/>
    <property type="molecule type" value="Genomic_DNA"/>
</dbReference>
<dbReference type="InterPro" id="IPR011047">
    <property type="entry name" value="Quinoprotein_ADH-like_sf"/>
</dbReference>
<dbReference type="InterPro" id="IPR015943">
    <property type="entry name" value="WD40/YVTN_repeat-like_dom_sf"/>
</dbReference>
<dbReference type="Proteomes" id="UP000181980">
    <property type="component" value="Unassembled WGS sequence"/>
</dbReference>